<evidence type="ECO:0000313" key="3">
    <source>
        <dbReference type="Proteomes" id="UP000019132"/>
    </source>
</evidence>
<dbReference type="Proteomes" id="UP000019132">
    <property type="component" value="Unassembled WGS sequence"/>
</dbReference>
<keyword evidence="1" id="KW-0732">Signal</keyword>
<keyword evidence="3" id="KW-1185">Reference proteome</keyword>
<reference evidence="3" key="1">
    <citation type="journal article" date="2010" name="Genome Biol.">
        <title>Genome sequence of the necrotrophic plant pathogen Pythium ultimum reveals original pathogenicity mechanisms and effector repertoire.</title>
        <authorList>
            <person name="Levesque C.A."/>
            <person name="Brouwer H."/>
            <person name="Cano L."/>
            <person name="Hamilton J.P."/>
            <person name="Holt C."/>
            <person name="Huitema E."/>
            <person name="Raffaele S."/>
            <person name="Robideau G.P."/>
            <person name="Thines M."/>
            <person name="Win J."/>
            <person name="Zerillo M.M."/>
            <person name="Beakes G.W."/>
            <person name="Boore J.L."/>
            <person name="Busam D."/>
            <person name="Dumas B."/>
            <person name="Ferriera S."/>
            <person name="Fuerstenberg S.I."/>
            <person name="Gachon C.M."/>
            <person name="Gaulin E."/>
            <person name="Govers F."/>
            <person name="Grenville-Briggs L."/>
            <person name="Horner N."/>
            <person name="Hostetler J."/>
            <person name="Jiang R.H."/>
            <person name="Johnson J."/>
            <person name="Krajaejun T."/>
            <person name="Lin H."/>
            <person name="Meijer H.J."/>
            <person name="Moore B."/>
            <person name="Morris P."/>
            <person name="Phuntmart V."/>
            <person name="Puiu D."/>
            <person name="Shetty J."/>
            <person name="Stajich J.E."/>
            <person name="Tripathy S."/>
            <person name="Wawra S."/>
            <person name="van West P."/>
            <person name="Whitty B.R."/>
            <person name="Coutinho P.M."/>
            <person name="Henrissat B."/>
            <person name="Martin F."/>
            <person name="Thomas P.D."/>
            <person name="Tyler B.M."/>
            <person name="De Vries R.P."/>
            <person name="Kamoun S."/>
            <person name="Yandell M."/>
            <person name="Tisserat N."/>
            <person name="Buell C.R."/>
        </authorList>
    </citation>
    <scope>NUCLEOTIDE SEQUENCE</scope>
    <source>
        <strain evidence="3">DAOM:BR144</strain>
    </source>
</reference>
<reference evidence="2" key="3">
    <citation type="submission" date="2015-02" db="UniProtKB">
        <authorList>
            <consortium name="EnsemblProtists"/>
        </authorList>
    </citation>
    <scope>IDENTIFICATION</scope>
    <source>
        <strain evidence="2">DAOM BR144</strain>
    </source>
</reference>
<dbReference type="VEuPathDB" id="FungiDB:PYU1_G013166"/>
<dbReference type="EMBL" id="GL376577">
    <property type="status" value="NOT_ANNOTATED_CDS"/>
    <property type="molecule type" value="Genomic_DNA"/>
</dbReference>
<feature type="signal peptide" evidence="1">
    <location>
        <begin position="1"/>
        <end position="21"/>
    </location>
</feature>
<proteinExistence type="predicted"/>
<evidence type="ECO:0000313" key="2">
    <source>
        <dbReference type="EnsemblProtists" id="PYU1_T013193"/>
    </source>
</evidence>
<accession>K3X7J4</accession>
<dbReference type="eggNOG" id="KOG0619">
    <property type="taxonomic scope" value="Eukaryota"/>
</dbReference>
<dbReference type="AlphaFoldDB" id="K3X7J4"/>
<dbReference type="InParanoid" id="K3X7J4"/>
<dbReference type="HOGENOM" id="CLU_035198_0_1_1"/>
<dbReference type="STRING" id="431595.K3X7J4"/>
<dbReference type="EnsemblProtists" id="PYU1_T013193">
    <property type="protein sequence ID" value="PYU1_T013193"/>
    <property type="gene ID" value="PYU1_G013166"/>
</dbReference>
<evidence type="ECO:0000256" key="1">
    <source>
        <dbReference type="SAM" id="SignalP"/>
    </source>
</evidence>
<protein>
    <submittedName>
        <fullName evidence="2">Uncharacterized protein</fullName>
    </submittedName>
</protein>
<name>K3X7J4_GLOUD</name>
<feature type="chain" id="PRO_5003868459" evidence="1">
    <location>
        <begin position="22"/>
        <end position="228"/>
    </location>
</feature>
<sequence length="228" mass="24473">MRRYASVALLVLGGVSSTTSGVQMVAASAQLAEVTCTVPAKTLTFECDDLCDELQPCWYNSSAPKSTTSCPYECYSMYNSAYNPTTFVFLVPYGKWTSAQEQAGETPKVAAQGATKDTANYISKSNDLLENIDTLQLPAKTTAVSIVGGSYYGSNIVKGHASNVEFAADLIIKEPQVTQIYFANLNLQPQVDKLAGMFPSTATSIMFINGLLTTFPPGFTTFTALTNL</sequence>
<organism evidence="2 3">
    <name type="scientific">Globisporangium ultimum (strain ATCC 200006 / CBS 805.95 / DAOM BR144)</name>
    <name type="common">Pythium ultimum</name>
    <dbReference type="NCBI Taxonomy" id="431595"/>
    <lineage>
        <taxon>Eukaryota</taxon>
        <taxon>Sar</taxon>
        <taxon>Stramenopiles</taxon>
        <taxon>Oomycota</taxon>
        <taxon>Peronosporomycetes</taxon>
        <taxon>Pythiales</taxon>
        <taxon>Pythiaceae</taxon>
        <taxon>Globisporangium</taxon>
    </lineage>
</organism>
<reference evidence="3" key="2">
    <citation type="submission" date="2010-04" db="EMBL/GenBank/DDBJ databases">
        <authorList>
            <person name="Buell R."/>
            <person name="Hamilton J."/>
            <person name="Hostetler J."/>
        </authorList>
    </citation>
    <scope>NUCLEOTIDE SEQUENCE [LARGE SCALE GENOMIC DNA]</scope>
    <source>
        <strain evidence="3">DAOM:BR144</strain>
    </source>
</reference>